<sequence length="235" mass="25101">MGRDHSSKTSISDEKNKKQQQNATVMPELGEKLRLMNGSSHHSTESTSSSSRQHRSSSSSSARRHRRSSSRSSSKASHLTEMEDKMERMQPPSDSPSPSPSQESSPITRRSSSRRSGSSNRRSGSSNRRSGSSSRSQSGSSRKRSGRSSTRQRDGSKKSDDALNLPADVDPNLSDEDCTPGAHRVGSFGQVSTLSPASFEHNESTDDQSFSTASRSSGTSSVGAGATIRSSTTSG</sequence>
<dbReference type="Proteomes" id="UP001295423">
    <property type="component" value="Unassembled WGS sequence"/>
</dbReference>
<comment type="caution">
    <text evidence="2">The sequence shown here is derived from an EMBL/GenBank/DDBJ whole genome shotgun (WGS) entry which is preliminary data.</text>
</comment>
<dbReference type="EMBL" id="CAKOGP040002074">
    <property type="protein sequence ID" value="CAJ1960838.1"/>
    <property type="molecule type" value="Genomic_DNA"/>
</dbReference>
<feature type="compositionally biased region" description="Basic and acidic residues" evidence="1">
    <location>
        <begin position="78"/>
        <end position="88"/>
    </location>
</feature>
<reference evidence="2" key="1">
    <citation type="submission" date="2023-08" db="EMBL/GenBank/DDBJ databases">
        <authorList>
            <person name="Audoor S."/>
            <person name="Bilcke G."/>
        </authorList>
    </citation>
    <scope>NUCLEOTIDE SEQUENCE</scope>
</reference>
<feature type="compositionally biased region" description="Low complexity" evidence="1">
    <location>
        <begin position="209"/>
        <end position="227"/>
    </location>
</feature>
<organism evidence="2 3">
    <name type="scientific">Cylindrotheca closterium</name>
    <dbReference type="NCBI Taxonomy" id="2856"/>
    <lineage>
        <taxon>Eukaryota</taxon>
        <taxon>Sar</taxon>
        <taxon>Stramenopiles</taxon>
        <taxon>Ochrophyta</taxon>
        <taxon>Bacillariophyta</taxon>
        <taxon>Bacillariophyceae</taxon>
        <taxon>Bacillariophycidae</taxon>
        <taxon>Bacillariales</taxon>
        <taxon>Bacillariaceae</taxon>
        <taxon>Cylindrotheca</taxon>
    </lineage>
</organism>
<evidence type="ECO:0000256" key="1">
    <source>
        <dbReference type="SAM" id="MobiDB-lite"/>
    </source>
</evidence>
<feature type="compositionally biased region" description="Low complexity" evidence="1">
    <location>
        <begin position="39"/>
        <end position="61"/>
    </location>
</feature>
<protein>
    <submittedName>
        <fullName evidence="2">Uncharacterized protein</fullName>
    </submittedName>
</protein>
<feature type="non-terminal residue" evidence="2">
    <location>
        <position position="235"/>
    </location>
</feature>
<feature type="compositionally biased region" description="Low complexity" evidence="1">
    <location>
        <begin position="100"/>
        <end position="140"/>
    </location>
</feature>
<keyword evidence="3" id="KW-1185">Reference proteome</keyword>
<feature type="compositionally biased region" description="Basic and acidic residues" evidence="1">
    <location>
        <begin position="151"/>
        <end position="161"/>
    </location>
</feature>
<evidence type="ECO:0000313" key="3">
    <source>
        <dbReference type="Proteomes" id="UP001295423"/>
    </source>
</evidence>
<name>A0AAD2G2Y2_9STRA</name>
<feature type="compositionally biased region" description="Basic and acidic residues" evidence="1">
    <location>
        <begin position="1"/>
        <end position="17"/>
    </location>
</feature>
<gene>
    <name evidence="2" type="ORF">CYCCA115_LOCUS18915</name>
</gene>
<dbReference type="AlphaFoldDB" id="A0AAD2G2Y2"/>
<feature type="region of interest" description="Disordered" evidence="1">
    <location>
        <begin position="1"/>
        <end position="235"/>
    </location>
</feature>
<proteinExistence type="predicted"/>
<evidence type="ECO:0000313" key="2">
    <source>
        <dbReference type="EMBL" id="CAJ1960838.1"/>
    </source>
</evidence>
<accession>A0AAD2G2Y2</accession>